<reference evidence="5 6" key="1">
    <citation type="submission" date="2009-11" db="EMBL/GenBank/DDBJ databases">
        <title>Annotation of Allomyces macrogynus ATCC 38327.</title>
        <authorList>
            <consortium name="The Broad Institute Genome Sequencing Platform"/>
            <person name="Russ C."/>
            <person name="Cuomo C."/>
            <person name="Burger G."/>
            <person name="Gray M.W."/>
            <person name="Holland P.W.H."/>
            <person name="King N."/>
            <person name="Lang F.B.F."/>
            <person name="Roger A.J."/>
            <person name="Ruiz-Trillo I."/>
            <person name="Young S.K."/>
            <person name="Zeng Q."/>
            <person name="Gargeya S."/>
            <person name="Fitzgerald M."/>
            <person name="Haas B."/>
            <person name="Abouelleil A."/>
            <person name="Alvarado L."/>
            <person name="Arachchi H.M."/>
            <person name="Berlin A."/>
            <person name="Chapman S.B."/>
            <person name="Gearin G."/>
            <person name="Goldberg J."/>
            <person name="Griggs A."/>
            <person name="Gujja S."/>
            <person name="Hansen M."/>
            <person name="Heiman D."/>
            <person name="Howarth C."/>
            <person name="Larimer J."/>
            <person name="Lui A."/>
            <person name="MacDonald P.J.P."/>
            <person name="McCowen C."/>
            <person name="Montmayeur A."/>
            <person name="Murphy C."/>
            <person name="Neiman D."/>
            <person name="Pearson M."/>
            <person name="Priest M."/>
            <person name="Roberts A."/>
            <person name="Saif S."/>
            <person name="Shea T."/>
            <person name="Sisk P."/>
            <person name="Stolte C."/>
            <person name="Sykes S."/>
            <person name="Wortman J."/>
            <person name="Nusbaum C."/>
            <person name="Birren B."/>
        </authorList>
    </citation>
    <scope>NUCLEOTIDE SEQUENCE [LARGE SCALE GENOMIC DNA]</scope>
    <source>
        <strain evidence="5 6">ATCC 38327</strain>
    </source>
</reference>
<dbReference type="InterPro" id="IPR050168">
    <property type="entry name" value="AAA_ATPase_domain"/>
</dbReference>
<accession>A0A0L0TAA9</accession>
<dbReference type="GO" id="GO:0016887">
    <property type="term" value="F:ATP hydrolysis activity"/>
    <property type="evidence" value="ECO:0007669"/>
    <property type="project" value="InterPro"/>
</dbReference>
<dbReference type="PROSITE" id="PS00674">
    <property type="entry name" value="AAA"/>
    <property type="match status" value="1"/>
</dbReference>
<dbReference type="InterPro" id="IPR027417">
    <property type="entry name" value="P-loop_NTPase"/>
</dbReference>
<dbReference type="AlphaFoldDB" id="A0A0L0TAA9"/>
<gene>
    <name evidence="5" type="ORF">AMAG_15685</name>
</gene>
<dbReference type="OrthoDB" id="27435at2759"/>
<name>A0A0L0TAA9_ALLM3</name>
<dbReference type="Pfam" id="PF17862">
    <property type="entry name" value="AAA_lid_3"/>
    <property type="match status" value="2"/>
</dbReference>
<dbReference type="STRING" id="578462.A0A0L0TAA9"/>
<dbReference type="Pfam" id="PF00004">
    <property type="entry name" value="AAA"/>
    <property type="match status" value="2"/>
</dbReference>
<feature type="domain" description="AAA+ ATPase" evidence="4">
    <location>
        <begin position="580"/>
        <end position="717"/>
    </location>
</feature>
<dbReference type="Gene3D" id="1.10.8.60">
    <property type="match status" value="2"/>
</dbReference>
<dbReference type="InterPro" id="IPR003593">
    <property type="entry name" value="AAA+_ATPase"/>
</dbReference>
<dbReference type="FunFam" id="3.40.50.300:FF:000018">
    <property type="entry name" value="Cell division control 48"/>
    <property type="match status" value="1"/>
</dbReference>
<dbReference type="InterPro" id="IPR003960">
    <property type="entry name" value="ATPase_AAA_CS"/>
</dbReference>
<dbReference type="SUPFAM" id="SSF52540">
    <property type="entry name" value="P-loop containing nucleoside triphosphate hydrolases"/>
    <property type="match status" value="2"/>
</dbReference>
<dbReference type="OMA" id="YYYFGKK"/>
<dbReference type="CDD" id="cd19511">
    <property type="entry name" value="RecA-like_CDC48_r2-like"/>
    <property type="match status" value="1"/>
</dbReference>
<dbReference type="FunFam" id="3.40.50.300:FF:001985">
    <property type="entry name" value="Chromosome 9, whole genome shotgun sequence"/>
    <property type="match status" value="1"/>
</dbReference>
<evidence type="ECO:0000313" key="6">
    <source>
        <dbReference type="Proteomes" id="UP000054350"/>
    </source>
</evidence>
<dbReference type="PANTHER" id="PTHR23077:SF27">
    <property type="entry name" value="ATPASE FAMILY GENE 2 PROTEIN HOMOLOG A"/>
    <property type="match status" value="1"/>
</dbReference>
<dbReference type="GO" id="GO:0005524">
    <property type="term" value="F:ATP binding"/>
    <property type="evidence" value="ECO:0007669"/>
    <property type="project" value="UniProtKB-KW"/>
</dbReference>
<evidence type="ECO:0000259" key="4">
    <source>
        <dbReference type="SMART" id="SM00382"/>
    </source>
</evidence>
<dbReference type="InterPro" id="IPR041569">
    <property type="entry name" value="AAA_lid_3"/>
</dbReference>
<dbReference type="eggNOG" id="KOG0730">
    <property type="taxonomic scope" value="Eukaryota"/>
</dbReference>
<dbReference type="EMBL" id="GG745372">
    <property type="protein sequence ID" value="KNE71454.1"/>
    <property type="molecule type" value="Genomic_DNA"/>
</dbReference>
<dbReference type="VEuPathDB" id="FungiDB:AMAG_15685"/>
<proteinExistence type="predicted"/>
<evidence type="ECO:0000313" key="5">
    <source>
        <dbReference type="EMBL" id="KNE71454.1"/>
    </source>
</evidence>
<dbReference type="SMART" id="SM00382">
    <property type="entry name" value="AAA"/>
    <property type="match status" value="2"/>
</dbReference>
<organism evidence="5 6">
    <name type="scientific">Allomyces macrogynus (strain ATCC 38327)</name>
    <name type="common">Allomyces javanicus var. macrogynus</name>
    <dbReference type="NCBI Taxonomy" id="578462"/>
    <lineage>
        <taxon>Eukaryota</taxon>
        <taxon>Fungi</taxon>
        <taxon>Fungi incertae sedis</taxon>
        <taxon>Blastocladiomycota</taxon>
        <taxon>Blastocladiomycetes</taxon>
        <taxon>Blastocladiales</taxon>
        <taxon>Blastocladiaceae</taxon>
        <taxon>Allomyces</taxon>
    </lineage>
</organism>
<evidence type="ECO:0000256" key="1">
    <source>
        <dbReference type="ARBA" id="ARBA00022737"/>
    </source>
</evidence>
<keyword evidence="3" id="KW-0067">ATP-binding</keyword>
<feature type="domain" description="AAA+ ATPase" evidence="4">
    <location>
        <begin position="301"/>
        <end position="441"/>
    </location>
</feature>
<dbReference type="PANTHER" id="PTHR23077">
    <property type="entry name" value="AAA-FAMILY ATPASE"/>
    <property type="match status" value="1"/>
</dbReference>
<dbReference type="InterPro" id="IPR003959">
    <property type="entry name" value="ATPase_AAA_core"/>
</dbReference>
<reference evidence="6" key="2">
    <citation type="submission" date="2009-11" db="EMBL/GenBank/DDBJ databases">
        <title>The Genome Sequence of Allomyces macrogynus strain ATCC 38327.</title>
        <authorList>
            <consortium name="The Broad Institute Genome Sequencing Platform"/>
            <person name="Russ C."/>
            <person name="Cuomo C."/>
            <person name="Shea T."/>
            <person name="Young S.K."/>
            <person name="Zeng Q."/>
            <person name="Koehrsen M."/>
            <person name="Haas B."/>
            <person name="Borodovsky M."/>
            <person name="Guigo R."/>
            <person name="Alvarado L."/>
            <person name="Berlin A."/>
            <person name="Borenstein D."/>
            <person name="Chen Z."/>
            <person name="Engels R."/>
            <person name="Freedman E."/>
            <person name="Gellesch M."/>
            <person name="Goldberg J."/>
            <person name="Griggs A."/>
            <person name="Gujja S."/>
            <person name="Heiman D."/>
            <person name="Hepburn T."/>
            <person name="Howarth C."/>
            <person name="Jen D."/>
            <person name="Larson L."/>
            <person name="Lewis B."/>
            <person name="Mehta T."/>
            <person name="Park D."/>
            <person name="Pearson M."/>
            <person name="Roberts A."/>
            <person name="Saif S."/>
            <person name="Shenoy N."/>
            <person name="Sisk P."/>
            <person name="Stolte C."/>
            <person name="Sykes S."/>
            <person name="Walk T."/>
            <person name="White J."/>
            <person name="Yandava C."/>
            <person name="Burger G."/>
            <person name="Gray M.W."/>
            <person name="Holland P.W.H."/>
            <person name="King N."/>
            <person name="Lang F.B.F."/>
            <person name="Roger A.J."/>
            <person name="Ruiz-Trillo I."/>
            <person name="Lander E."/>
            <person name="Nusbaum C."/>
        </authorList>
    </citation>
    <scope>NUCLEOTIDE SEQUENCE [LARGE SCALE GENOMIC DNA]</scope>
    <source>
        <strain evidence="6">ATCC 38327</strain>
    </source>
</reference>
<dbReference type="Proteomes" id="UP000054350">
    <property type="component" value="Unassembled WGS sequence"/>
</dbReference>
<evidence type="ECO:0000256" key="3">
    <source>
        <dbReference type="ARBA" id="ARBA00022840"/>
    </source>
</evidence>
<keyword evidence="1" id="KW-0677">Repeat</keyword>
<sequence length="812" mass="88051">MVFGSNAAGRTRQNECKSSRSCGDDSNTSCICVMTFGKFRTFWLVVQPRGERYSASSTIMTAITLTAHNWAQNTLGVGANAPVGDRVQVAPRILGVLGAGLREWVRLRVAPGERDAPDPVNDQGERFAVAKLWASSSVPGNVIQVPTDLLISLGCPVGAQLEVIRLDEPLFEAQSLTVSCPVTLTRPYLEYLRQSLLEMDAVACGRVLTLPMQGSPVEVVVTHAKPVSDVAISASTAFALTEATKVVVQGGQRNKAEITPTTSAPSELVIGGLDHQLALIRAMVTSALFRPHEYTRLNLRPPRGLLLYGVPGTGKTLIARVIAHETQCHVILVNGPEIISKYYGETEEKLQAIFDEARAKAPTIIFFDEIDALCPKRDQSPTEMEKRVVATLLTLLDGATTDANHYDRVLVIGATNRPNALDDAMRRPGRFDTELEVGIPDPAQRTAILRAVLAKVRHRMTDAQMVEVAARMHGYVGADIASVVREAGVRAVTRAMAAADKVPSGIDAVMASGDVCIEPDDIAAACKMVAPSAMRESIVQVPDVKWSDIGGNEHIKQALKESVEWPLKRAHDFIRFGISPPKGILLYGPPGCSKTLVAKALANESQLNFLAVKGPELFSKWVGDSEKAVRQVFRKARAAAPSIIFFDEIDAIGTRRSGGDSSSVSDRVLSQLLSELDGIEPLVNVTIVAATNRPDIMDPALLRPGRIDRILYVGPPDRASRLEILKMHTSKMACGPIDLERLADQTEGCSGAEVVQLCQDAAMQALDRDMDVAQVEMQDFEQALRKLPRRITKEMLGYYDAYRARCGLASIA</sequence>
<protein>
    <recommendedName>
        <fullName evidence="4">AAA+ ATPase domain-containing protein</fullName>
    </recommendedName>
</protein>
<dbReference type="GO" id="GO:0005737">
    <property type="term" value="C:cytoplasm"/>
    <property type="evidence" value="ECO:0007669"/>
    <property type="project" value="TreeGrafter"/>
</dbReference>
<dbReference type="Gene3D" id="3.40.50.300">
    <property type="entry name" value="P-loop containing nucleotide triphosphate hydrolases"/>
    <property type="match status" value="2"/>
</dbReference>
<keyword evidence="2" id="KW-0547">Nucleotide-binding</keyword>
<keyword evidence="6" id="KW-1185">Reference proteome</keyword>
<evidence type="ECO:0000256" key="2">
    <source>
        <dbReference type="ARBA" id="ARBA00022741"/>
    </source>
</evidence>